<dbReference type="PANTHER" id="PTHR14149">
    <property type="entry name" value="RAS GTPASE-ACTIVATING PROTEIN WITH IQ MOTIF"/>
    <property type="match status" value="1"/>
</dbReference>
<keyword evidence="5" id="KW-1185">Reference proteome</keyword>
<dbReference type="AlphaFoldDB" id="A0A167FRJ4"/>
<feature type="region of interest" description="Disordered" evidence="1">
    <location>
        <begin position="555"/>
        <end position="577"/>
    </location>
</feature>
<keyword evidence="2" id="KW-0812">Transmembrane</keyword>
<dbReference type="GO" id="GO:0005096">
    <property type="term" value="F:GTPase activator activity"/>
    <property type="evidence" value="ECO:0007669"/>
    <property type="project" value="TreeGrafter"/>
</dbReference>
<feature type="transmembrane region" description="Helical" evidence="2">
    <location>
        <begin position="124"/>
        <end position="145"/>
    </location>
</feature>
<proteinExistence type="predicted"/>
<feature type="transmembrane region" description="Helical" evidence="2">
    <location>
        <begin position="20"/>
        <end position="37"/>
    </location>
</feature>
<keyword evidence="2" id="KW-1133">Transmembrane helix</keyword>
<evidence type="ECO:0000313" key="4">
    <source>
        <dbReference type="EMBL" id="KZO89771.1"/>
    </source>
</evidence>
<dbReference type="Proteomes" id="UP000076738">
    <property type="component" value="Unassembled WGS sequence"/>
</dbReference>
<dbReference type="InterPro" id="IPR001936">
    <property type="entry name" value="RasGAP_dom"/>
</dbReference>
<evidence type="ECO:0000256" key="2">
    <source>
        <dbReference type="SAM" id="Phobius"/>
    </source>
</evidence>
<dbReference type="STRING" id="1330018.A0A167FRJ4"/>
<organism evidence="4 5">
    <name type="scientific">Calocera viscosa (strain TUFC12733)</name>
    <dbReference type="NCBI Taxonomy" id="1330018"/>
    <lineage>
        <taxon>Eukaryota</taxon>
        <taxon>Fungi</taxon>
        <taxon>Dikarya</taxon>
        <taxon>Basidiomycota</taxon>
        <taxon>Agaricomycotina</taxon>
        <taxon>Dacrymycetes</taxon>
        <taxon>Dacrymycetales</taxon>
        <taxon>Dacrymycetaceae</taxon>
        <taxon>Calocera</taxon>
    </lineage>
</organism>
<dbReference type="PANTHER" id="PTHR14149:SF14">
    <property type="entry name" value="CALPONIN-HOMOLOGY (CH) DOMAIN-CONTAINING PROTEIN"/>
    <property type="match status" value="1"/>
</dbReference>
<feature type="region of interest" description="Disordered" evidence="1">
    <location>
        <begin position="399"/>
        <end position="428"/>
    </location>
</feature>
<feature type="region of interest" description="Disordered" evidence="1">
    <location>
        <begin position="843"/>
        <end position="874"/>
    </location>
</feature>
<keyword evidence="2" id="KW-0472">Membrane</keyword>
<gene>
    <name evidence="4" type="ORF">CALVIDRAFT_603431</name>
</gene>
<feature type="compositionally biased region" description="Basic and acidic residues" evidence="1">
    <location>
        <begin position="405"/>
        <end position="428"/>
    </location>
</feature>
<dbReference type="Gene3D" id="1.10.506.10">
    <property type="entry name" value="GTPase Activation - p120gap, domain 1"/>
    <property type="match status" value="2"/>
</dbReference>
<dbReference type="PROSITE" id="PS50096">
    <property type="entry name" value="IQ"/>
    <property type="match status" value="2"/>
</dbReference>
<protein>
    <recommendedName>
        <fullName evidence="3">Ras-GAP domain-containing protein</fullName>
    </recommendedName>
</protein>
<name>A0A167FRJ4_CALVF</name>
<accession>A0A167FRJ4</accession>
<evidence type="ECO:0000256" key="1">
    <source>
        <dbReference type="SAM" id="MobiDB-lite"/>
    </source>
</evidence>
<feature type="compositionally biased region" description="Basic and acidic residues" evidence="1">
    <location>
        <begin position="804"/>
        <end position="817"/>
    </location>
</feature>
<sequence length="874" mass="97902">MDVETPNATPPGIRPSLDVSLVAFGIATVVVGSWLLFNRMGGYSMIAHLEHELRSCFTDVKIKLVNSHVDVLLEHVKRDPIPPPTTCLQIFDATRVSQSVIISISSGPTPTTLHTHVHMSYHDVLIVFAFIGAVLLVMGTIWTYYMVKSSPGSHVQVPNRQLLEGNDALNPLIMTLQAAPRGALARRSHSIRQDQQSELRVVNSFIDLQAHAPGWLQRRQWADLGRWIGVIVRWTVGLQGHIRGLPTPQQIRSKLAEFDSPEEGIIMFQTFFRMKEQRDRDRAYVSKIIKIQSLFRMKQQREHYRQLNMERDIIRNLMDSFLHLNVSGLKFDGDIEVEQLNKLVLEAILKNRQLQSEITELDGKIALDRQRLRSFKEPVETEPQDILEKTCGSFHAAAPTIHGDSLPDARPSDVAADGKRESSQERRDLQHLRDEYLAQLFFRMSKVELVETAKRTLDLDTLKSFGDDQQREQYLFLKVFHHVAYRVVRSAPSIAAALESHPTFLSVVLQYMRPTQVSWLRETLHAAVNAVIGQPAINVETDVVVMHHAAINPEEMPSGASSDVSHNDVANDTSRSIGTAPRSITGELLRAIKATFPNHEDHRYSQAVAVGELLFLWFIHPAICGPDTFNMVFNSQAEAPQAILAEIGRMLAERFGSTSEPQLFQLLAVLEDDLTRLSLPEEYCPQPQPVVLQMENPVGSLSTIDSLPPPPPWGLEPLITGSWADAVDQELPPLPSEPPSSALSADCNDESPYDTEGLPASGRMYADRHDTPEGQALNDPENWPAEARPPGPRRQQRRKNRGVPAERHPKKNEEPRGDAGYVAWLASEDPNKCQRELLNRCNNNRCKRTHPPNPLKETAGARTSMSEGSGGMKA</sequence>
<feature type="region of interest" description="Disordered" evidence="1">
    <location>
        <begin position="728"/>
        <end position="820"/>
    </location>
</feature>
<evidence type="ECO:0000259" key="3">
    <source>
        <dbReference type="PROSITE" id="PS50018"/>
    </source>
</evidence>
<feature type="compositionally biased region" description="Polar residues" evidence="1">
    <location>
        <begin position="559"/>
        <end position="577"/>
    </location>
</feature>
<reference evidence="4 5" key="1">
    <citation type="journal article" date="2016" name="Mol. Biol. Evol.">
        <title>Comparative Genomics of Early-Diverging Mushroom-Forming Fungi Provides Insights into the Origins of Lignocellulose Decay Capabilities.</title>
        <authorList>
            <person name="Nagy L.G."/>
            <person name="Riley R."/>
            <person name="Tritt A."/>
            <person name="Adam C."/>
            <person name="Daum C."/>
            <person name="Floudas D."/>
            <person name="Sun H."/>
            <person name="Yadav J.S."/>
            <person name="Pangilinan J."/>
            <person name="Larsson K.H."/>
            <person name="Matsuura K."/>
            <person name="Barry K."/>
            <person name="Labutti K."/>
            <person name="Kuo R."/>
            <person name="Ohm R.A."/>
            <person name="Bhattacharya S.S."/>
            <person name="Shirouzu T."/>
            <person name="Yoshinaga Y."/>
            <person name="Martin F.M."/>
            <person name="Grigoriev I.V."/>
            <person name="Hibbett D.S."/>
        </authorList>
    </citation>
    <scope>NUCLEOTIDE SEQUENCE [LARGE SCALE GENOMIC DNA]</scope>
    <source>
        <strain evidence="4 5">TUFC12733</strain>
    </source>
</reference>
<dbReference type="SUPFAM" id="SSF48350">
    <property type="entry name" value="GTPase activation domain, GAP"/>
    <property type="match status" value="1"/>
</dbReference>
<dbReference type="EMBL" id="KV417366">
    <property type="protein sequence ID" value="KZO89771.1"/>
    <property type="molecule type" value="Genomic_DNA"/>
</dbReference>
<dbReference type="GO" id="GO:0005938">
    <property type="term" value="C:cell cortex"/>
    <property type="evidence" value="ECO:0007669"/>
    <property type="project" value="TreeGrafter"/>
</dbReference>
<dbReference type="PROSITE" id="PS50018">
    <property type="entry name" value="RAS_GTPASE_ACTIV_2"/>
    <property type="match status" value="1"/>
</dbReference>
<dbReference type="InterPro" id="IPR008936">
    <property type="entry name" value="Rho_GTPase_activation_prot"/>
</dbReference>
<dbReference type="OrthoDB" id="775356at2759"/>
<feature type="domain" description="Ras-GAP" evidence="3">
    <location>
        <begin position="458"/>
        <end position="656"/>
    </location>
</feature>
<evidence type="ECO:0000313" key="5">
    <source>
        <dbReference type="Proteomes" id="UP000076738"/>
    </source>
</evidence>